<evidence type="ECO:0000259" key="1">
    <source>
        <dbReference type="Pfam" id="PF22998"/>
    </source>
</evidence>
<dbReference type="GeneID" id="30968899"/>
<feature type="domain" description="LYC1 C-terminal" evidence="1">
    <location>
        <begin position="190"/>
        <end position="388"/>
    </location>
</feature>
<protein>
    <recommendedName>
        <fullName evidence="1">LYC1 C-terminal domain-containing protein</fullName>
    </recommendedName>
</protein>
<proteinExistence type="predicted"/>
<dbReference type="Proteomes" id="UP000095038">
    <property type="component" value="Unassembled WGS sequence"/>
</dbReference>
<keyword evidence="3" id="KW-1185">Reference proteome</keyword>
<dbReference type="EMBL" id="KV454475">
    <property type="protein sequence ID" value="ODV63770.1"/>
    <property type="molecule type" value="Genomic_DNA"/>
</dbReference>
<dbReference type="FunCoup" id="A0A1D2VQ70">
    <property type="interactions" value="105"/>
</dbReference>
<dbReference type="PANTHER" id="PTHR34815">
    <property type="entry name" value="LYSINE ACETYLTRANSFERASE"/>
    <property type="match status" value="1"/>
</dbReference>
<accession>A0A1D2VQ70</accession>
<dbReference type="InterPro" id="IPR053013">
    <property type="entry name" value="LAT"/>
</dbReference>
<name>A0A1D2VQ70_9ASCO</name>
<sequence>MTVDQSERYKLIETTDPKIISLCHSENSKSWRFKLSTDAYVQREYLLGRQKVCNPNDSDDKDDLLGLKYYYFKDCSQDLIIGGCESLARYYYKIDATTKKPTRFISPCIGGVYIFPHYRAKGLGKIMLIQLNQILLQKYGQDSFSTLYSEVGDYYDNFGYTSKPINLSKLPPIEPPSVYDESNSIDSNGFSIVPISRFDLKPLTDIDNEALQQKLLSNFNSDQVTRVSCVPDPNVYIWHFARAIFTLPVLGHEKPSQFGIKLLNPNNNSQIVGFIIWTYNVHGDENELFVIKSFVDETNLSIGDQIKVFKSLINLSQYHAYQKKMDLILLWQSEIPTAINKLILNWFQNDLDGEIDQKNSSISAIKFHNKLQNDSPFIWEQNLKFCWF</sequence>
<organism evidence="2 3">
    <name type="scientific">Ascoidea rubescens DSM 1968</name>
    <dbReference type="NCBI Taxonomy" id="1344418"/>
    <lineage>
        <taxon>Eukaryota</taxon>
        <taxon>Fungi</taxon>
        <taxon>Dikarya</taxon>
        <taxon>Ascomycota</taxon>
        <taxon>Saccharomycotina</taxon>
        <taxon>Saccharomycetes</taxon>
        <taxon>Ascoideaceae</taxon>
        <taxon>Ascoidea</taxon>
    </lineage>
</organism>
<dbReference type="RefSeq" id="XP_020050077.1">
    <property type="nucleotide sequence ID" value="XM_020195263.1"/>
</dbReference>
<dbReference type="InParanoid" id="A0A1D2VQ70"/>
<reference evidence="3" key="1">
    <citation type="submission" date="2016-05" db="EMBL/GenBank/DDBJ databases">
        <title>Comparative genomics of biotechnologically important yeasts.</title>
        <authorList>
            <consortium name="DOE Joint Genome Institute"/>
            <person name="Riley R."/>
            <person name="Haridas S."/>
            <person name="Wolfe K.H."/>
            <person name="Lopes M.R."/>
            <person name="Hittinger C.T."/>
            <person name="Goker M."/>
            <person name="Salamov A."/>
            <person name="Wisecaver J."/>
            <person name="Long T.M."/>
            <person name="Aerts A.L."/>
            <person name="Barry K."/>
            <person name="Choi C."/>
            <person name="Clum A."/>
            <person name="Coughlan A.Y."/>
            <person name="Deshpande S."/>
            <person name="Douglass A.P."/>
            <person name="Hanson S.J."/>
            <person name="Klenk H.-P."/>
            <person name="Labutti K."/>
            <person name="Lapidus A."/>
            <person name="Lindquist E."/>
            <person name="Lipzen A."/>
            <person name="Meier-Kolthoff J.P."/>
            <person name="Ohm R.A."/>
            <person name="Otillar R.P."/>
            <person name="Pangilinan J."/>
            <person name="Peng Y."/>
            <person name="Rokas A."/>
            <person name="Rosa C.A."/>
            <person name="Scheuner C."/>
            <person name="Sibirny A.A."/>
            <person name="Slot J.C."/>
            <person name="Stielow J.B."/>
            <person name="Sun H."/>
            <person name="Kurtzman C.P."/>
            <person name="Blackwell M."/>
            <person name="Grigoriev I.V."/>
            <person name="Jeffries T.W."/>
        </authorList>
    </citation>
    <scope>NUCLEOTIDE SEQUENCE [LARGE SCALE GENOMIC DNA]</scope>
    <source>
        <strain evidence="3">DSM 1968</strain>
    </source>
</reference>
<dbReference type="InterPro" id="IPR016181">
    <property type="entry name" value="Acyl_CoA_acyltransferase"/>
</dbReference>
<dbReference type="STRING" id="1344418.A0A1D2VQ70"/>
<dbReference type="Pfam" id="PF22998">
    <property type="entry name" value="GNAT_LYC1-like"/>
    <property type="match status" value="1"/>
</dbReference>
<dbReference type="OrthoDB" id="2020070at2759"/>
<evidence type="ECO:0000313" key="3">
    <source>
        <dbReference type="Proteomes" id="UP000095038"/>
    </source>
</evidence>
<evidence type="ECO:0000313" key="2">
    <source>
        <dbReference type="EMBL" id="ODV63770.1"/>
    </source>
</evidence>
<dbReference type="PANTHER" id="PTHR34815:SF2">
    <property type="entry name" value="N-ACETYLTRANSFERASE DOMAIN-CONTAINING PROTEIN"/>
    <property type="match status" value="1"/>
</dbReference>
<dbReference type="InterPro" id="IPR055100">
    <property type="entry name" value="GNAT_LYC1-like"/>
</dbReference>
<dbReference type="AlphaFoldDB" id="A0A1D2VQ70"/>
<gene>
    <name evidence="2" type="ORF">ASCRUDRAFT_98692</name>
</gene>
<dbReference type="SUPFAM" id="SSF55729">
    <property type="entry name" value="Acyl-CoA N-acyltransferases (Nat)"/>
    <property type="match status" value="2"/>
</dbReference>
<dbReference type="Gene3D" id="3.40.630.30">
    <property type="match status" value="1"/>
</dbReference>